<dbReference type="OrthoDB" id="4084239at2759"/>
<dbReference type="AlphaFoldDB" id="A0A2P7YJT3"/>
<dbReference type="Pfam" id="PF12937">
    <property type="entry name" value="F-box-like"/>
    <property type="match status" value="1"/>
</dbReference>
<protein>
    <recommendedName>
        <fullName evidence="1">F-box domain-containing protein</fullName>
    </recommendedName>
</protein>
<dbReference type="InterPro" id="IPR036047">
    <property type="entry name" value="F-box-like_dom_sf"/>
</dbReference>
<dbReference type="PROSITE" id="PS50181">
    <property type="entry name" value="FBOX"/>
    <property type="match status" value="1"/>
</dbReference>
<reference evidence="2 3" key="1">
    <citation type="submission" date="2018-03" db="EMBL/GenBank/DDBJ databases">
        <title>Candida pseudohaemulonii genome assembly and annotation.</title>
        <authorList>
            <person name="Munoz J.F."/>
            <person name="Gade L.G."/>
            <person name="Chow N.A."/>
            <person name="Litvintseva A.P."/>
            <person name="Loparev V.N."/>
            <person name="Cuomo C.A."/>
        </authorList>
    </citation>
    <scope>NUCLEOTIDE SEQUENCE [LARGE SCALE GENOMIC DNA]</scope>
    <source>
        <strain evidence="2 3">B12108</strain>
    </source>
</reference>
<dbReference type="InterPro" id="IPR001810">
    <property type="entry name" value="F-box_dom"/>
</dbReference>
<evidence type="ECO:0000313" key="2">
    <source>
        <dbReference type="EMBL" id="PSK36222.1"/>
    </source>
</evidence>
<feature type="domain" description="F-box" evidence="1">
    <location>
        <begin position="1"/>
        <end position="43"/>
    </location>
</feature>
<dbReference type="RefSeq" id="XP_024712342.1">
    <property type="nucleotide sequence ID" value="XM_024859370.1"/>
</dbReference>
<evidence type="ECO:0000259" key="1">
    <source>
        <dbReference type="PROSITE" id="PS50181"/>
    </source>
</evidence>
<evidence type="ECO:0000313" key="3">
    <source>
        <dbReference type="Proteomes" id="UP000241107"/>
    </source>
</evidence>
<accession>A0A2P7YJT3</accession>
<dbReference type="Proteomes" id="UP000241107">
    <property type="component" value="Unassembled WGS sequence"/>
</dbReference>
<proteinExistence type="predicted"/>
<organism evidence="2 3">
    <name type="scientific">Candidozyma pseudohaemuli</name>
    <dbReference type="NCBI Taxonomy" id="418784"/>
    <lineage>
        <taxon>Eukaryota</taxon>
        <taxon>Fungi</taxon>
        <taxon>Dikarya</taxon>
        <taxon>Ascomycota</taxon>
        <taxon>Saccharomycotina</taxon>
        <taxon>Pichiomycetes</taxon>
        <taxon>Metschnikowiaceae</taxon>
        <taxon>Candidozyma</taxon>
    </lineage>
</organism>
<sequence length="514" mass="56994">MDSLPAPILAHICLLLPQQDLASLASTSRFLHPIALEALYQKVTVVDGATRPLGVSDSALIRGVSGGQNGSIVLDHTSCERLLQALEKNAGLVKHFTFEAVDDTELQGRFVKALKNLDLRTFRMDPPVPATGDRLTHTVVNSVDQLNQAVSHFSTIDVQAAKTTTRVPIPSSSVLQHLSCASQDQQGLEVLSHMDPEEKLQLASLSISHLHDDAAPLDFSSIASSIDISQLSKLRLHVDCHQLGCACYSKFFDCLASFAAENGGLPQLKAVEIEAFPQDDWLRPVEMLELKLEPLSAFLKQLTGLEALKLDFATPCLKMTGDNEPSISDANKINRRLADAFFLSMFEKPDFGRTLTRLEIPDFLASFAYYKSEFRGSMLQSCPCHGCNEVLEELSLKVHPEIAQEDPDVDESQALYLVMYAILFKLQSEKLVSLGKNTHYTLSLLKADSSDWIAEHFSSCTVSEQALKTYIAHQLQPMRRYFNGIFENLTSLNLHGIYFEGADMVSVFHHEHYT</sequence>
<keyword evidence="3" id="KW-1185">Reference proteome</keyword>
<gene>
    <name evidence="2" type="ORF">C7M61_004041</name>
</gene>
<dbReference type="VEuPathDB" id="FungiDB:C7M61_004041"/>
<dbReference type="GeneID" id="36567429"/>
<dbReference type="SUPFAM" id="SSF81383">
    <property type="entry name" value="F-box domain"/>
    <property type="match status" value="1"/>
</dbReference>
<name>A0A2P7YJT3_9ASCO</name>
<dbReference type="EMBL" id="PYFQ01000012">
    <property type="protein sequence ID" value="PSK36222.1"/>
    <property type="molecule type" value="Genomic_DNA"/>
</dbReference>
<comment type="caution">
    <text evidence="2">The sequence shown here is derived from an EMBL/GenBank/DDBJ whole genome shotgun (WGS) entry which is preliminary data.</text>
</comment>